<evidence type="ECO:0000259" key="5">
    <source>
        <dbReference type="Pfam" id="PF13193"/>
    </source>
</evidence>
<comment type="caution">
    <text evidence="6">The sequence shown here is derived from an EMBL/GenBank/DDBJ whole genome shotgun (WGS) entry which is preliminary data.</text>
</comment>
<dbReference type="OrthoDB" id="5240965at2"/>
<keyword evidence="7" id="KW-1185">Reference proteome</keyword>
<feature type="domain" description="AMP-binding enzyme C-terminal" evidence="5">
    <location>
        <begin position="334"/>
        <end position="397"/>
    </location>
</feature>
<sequence>MRAGERVAPVRGADHAAVLTRALALCAAGRVPLVLDERVAPEAAAGQVDAAAHALEDLAARSSERAAQVAWAAATSGSTGTPRVVLRTDRSWSVGHAHVRAWLGLEPGEGLLVPVHPTSSMALNAAAFCAATGARLLVPARARVRAEDLAAAPHAPAPAALHGTPAQLADVLDLLDDAAPAPALRVALVGGDRLPAGLRARAEAHGLRLVHYYGAAEASFVAVDPDGTGLCLLPGVEAETEDGLLLVRSDQLAEPDGSSLHLTGPDGAATALPRWRPDGFLRTGDAAALDSDRLTLHGRADGVILTAGATVHASAVEEVFAGVRDDAGPLASAVLVAGEADARLGRRVVAWVEPAPGRDPEDVLAALRTAARDRLTSAARPRRWHAVDRLPRTPSGKVRRVPPGSVMDSGA</sequence>
<dbReference type="GO" id="GO:0006631">
    <property type="term" value="P:fatty acid metabolic process"/>
    <property type="evidence" value="ECO:0007669"/>
    <property type="project" value="TreeGrafter"/>
</dbReference>
<dbReference type="AlphaFoldDB" id="A0A7W7PAS2"/>
<evidence type="ECO:0000313" key="7">
    <source>
        <dbReference type="Proteomes" id="UP000560081"/>
    </source>
</evidence>
<evidence type="ECO:0000256" key="1">
    <source>
        <dbReference type="ARBA" id="ARBA00006432"/>
    </source>
</evidence>
<evidence type="ECO:0000256" key="2">
    <source>
        <dbReference type="ARBA" id="ARBA00022598"/>
    </source>
</evidence>
<protein>
    <submittedName>
        <fullName evidence="6">Acyl-CoA synthetase (AMP-forming)/AMP-acid ligase II</fullName>
    </submittedName>
</protein>
<dbReference type="Pfam" id="PF00501">
    <property type="entry name" value="AMP-binding"/>
    <property type="match status" value="1"/>
</dbReference>
<keyword evidence="2 6" id="KW-0436">Ligase</keyword>
<accession>A0A7W7PAS2</accession>
<dbReference type="SUPFAM" id="SSF56801">
    <property type="entry name" value="Acetyl-CoA synthetase-like"/>
    <property type="match status" value="1"/>
</dbReference>
<dbReference type="Pfam" id="PF13193">
    <property type="entry name" value="AMP-binding_C"/>
    <property type="match status" value="1"/>
</dbReference>
<dbReference type="RefSeq" id="WP_135029447.1">
    <property type="nucleotide sequence ID" value="NZ_BMLA01000003.1"/>
</dbReference>
<dbReference type="PANTHER" id="PTHR43201">
    <property type="entry name" value="ACYL-COA SYNTHETASE"/>
    <property type="match status" value="1"/>
</dbReference>
<comment type="similarity">
    <text evidence="1">Belongs to the ATP-dependent AMP-binding enzyme family.</text>
</comment>
<evidence type="ECO:0000256" key="3">
    <source>
        <dbReference type="SAM" id="MobiDB-lite"/>
    </source>
</evidence>
<reference evidence="6 7" key="1">
    <citation type="submission" date="2020-08" db="EMBL/GenBank/DDBJ databases">
        <title>Sequencing the genomes of 1000 actinobacteria strains.</title>
        <authorList>
            <person name="Klenk H.-P."/>
        </authorList>
    </citation>
    <scope>NUCLEOTIDE SEQUENCE [LARGE SCALE GENOMIC DNA]</scope>
    <source>
        <strain evidence="6 7">DSM 19079</strain>
    </source>
</reference>
<feature type="region of interest" description="Disordered" evidence="3">
    <location>
        <begin position="378"/>
        <end position="411"/>
    </location>
</feature>
<gene>
    <name evidence="6" type="ORF">BJ976_000161</name>
</gene>
<dbReference type="InterPro" id="IPR042099">
    <property type="entry name" value="ANL_N_sf"/>
</dbReference>
<dbReference type="EMBL" id="JACHMC010000001">
    <property type="protein sequence ID" value="MBB4881810.1"/>
    <property type="molecule type" value="Genomic_DNA"/>
</dbReference>
<dbReference type="InterPro" id="IPR045851">
    <property type="entry name" value="AMP-bd_C_sf"/>
</dbReference>
<name>A0A7W7PAS2_9MICC</name>
<evidence type="ECO:0000259" key="4">
    <source>
        <dbReference type="Pfam" id="PF00501"/>
    </source>
</evidence>
<dbReference type="PANTHER" id="PTHR43201:SF5">
    <property type="entry name" value="MEDIUM-CHAIN ACYL-COA LIGASE ACSF2, MITOCHONDRIAL"/>
    <property type="match status" value="1"/>
</dbReference>
<proteinExistence type="inferred from homology"/>
<evidence type="ECO:0000313" key="6">
    <source>
        <dbReference type="EMBL" id="MBB4881810.1"/>
    </source>
</evidence>
<dbReference type="Gene3D" id="3.30.300.30">
    <property type="match status" value="1"/>
</dbReference>
<dbReference type="InterPro" id="IPR025110">
    <property type="entry name" value="AMP-bd_C"/>
</dbReference>
<feature type="domain" description="AMP-dependent synthetase/ligase" evidence="4">
    <location>
        <begin position="28"/>
        <end position="225"/>
    </location>
</feature>
<dbReference type="GO" id="GO:0031956">
    <property type="term" value="F:medium-chain fatty acid-CoA ligase activity"/>
    <property type="evidence" value="ECO:0007669"/>
    <property type="project" value="TreeGrafter"/>
</dbReference>
<dbReference type="Gene3D" id="3.40.50.12780">
    <property type="entry name" value="N-terminal domain of ligase-like"/>
    <property type="match status" value="1"/>
</dbReference>
<dbReference type="InterPro" id="IPR000873">
    <property type="entry name" value="AMP-dep_synth/lig_dom"/>
</dbReference>
<organism evidence="6 7">
    <name type="scientific">Micrococcus flavus</name>
    <dbReference type="NCBI Taxonomy" id="384602"/>
    <lineage>
        <taxon>Bacteria</taxon>
        <taxon>Bacillati</taxon>
        <taxon>Actinomycetota</taxon>
        <taxon>Actinomycetes</taxon>
        <taxon>Micrococcales</taxon>
        <taxon>Micrococcaceae</taxon>
        <taxon>Micrococcus</taxon>
    </lineage>
</organism>
<dbReference type="Proteomes" id="UP000560081">
    <property type="component" value="Unassembled WGS sequence"/>
</dbReference>